<evidence type="ECO:0000313" key="1">
    <source>
        <dbReference type="EMBL" id="KWT82496.1"/>
    </source>
</evidence>
<keyword evidence="2" id="KW-1185">Reference proteome</keyword>
<reference evidence="1 2" key="1">
    <citation type="submission" date="2015-11" db="EMBL/GenBank/DDBJ databases">
        <authorList>
            <person name="Lin W."/>
        </authorList>
    </citation>
    <scope>NUCLEOTIDE SEQUENCE [LARGE SCALE GENOMIC DNA]</scope>
    <source>
        <strain evidence="1 2">HCH-1</strain>
    </source>
</reference>
<comment type="caution">
    <text evidence="1">The sequence shown here is derived from an EMBL/GenBank/DDBJ whole genome shotgun (WGS) entry which is preliminary data.</text>
</comment>
<protein>
    <recommendedName>
        <fullName evidence="3">Transposase</fullName>
    </recommendedName>
</protein>
<dbReference type="EMBL" id="LNQR01000089">
    <property type="protein sequence ID" value="KWT82496.1"/>
    <property type="molecule type" value="Genomic_DNA"/>
</dbReference>
<evidence type="ECO:0008006" key="3">
    <source>
        <dbReference type="Google" id="ProtNLM"/>
    </source>
</evidence>
<dbReference type="Proteomes" id="UP000060487">
    <property type="component" value="Unassembled WGS sequence"/>
</dbReference>
<accession>A0ABR5SE04</accession>
<name>A0ABR5SE04_9BACT</name>
<organism evidence="1 2">
    <name type="scientific">Candidatus Magnetominusculus xianensis</name>
    <dbReference type="NCBI Taxonomy" id="1748249"/>
    <lineage>
        <taxon>Bacteria</taxon>
        <taxon>Pseudomonadati</taxon>
        <taxon>Nitrospirota</taxon>
        <taxon>Nitrospiria</taxon>
        <taxon>Nitrospirales</taxon>
        <taxon>Nitrospiraceae</taxon>
        <taxon>Candidatus Magnetominusculus</taxon>
    </lineage>
</organism>
<evidence type="ECO:0000313" key="2">
    <source>
        <dbReference type="Proteomes" id="UP000060487"/>
    </source>
</evidence>
<proteinExistence type="predicted"/>
<sequence>MMSYPWICEALRKDMDQMKRKYRVPYGKGKATIGILKHGL</sequence>
<gene>
    <name evidence="1" type="ORF">ASN18_2528</name>
</gene>